<keyword evidence="7" id="KW-1185">Reference proteome</keyword>
<accession>A0A5N5HI52</accession>
<evidence type="ECO:0000313" key="6">
    <source>
        <dbReference type="EMBL" id="KAB2625792.1"/>
    </source>
</evidence>
<reference evidence="7" key="2">
    <citation type="submission" date="2019-10" db="EMBL/GenBank/DDBJ databases">
        <title>A de novo genome assembly of a pear dwarfing rootstock.</title>
        <authorList>
            <person name="Wang F."/>
            <person name="Wang J."/>
            <person name="Li S."/>
            <person name="Zhang Y."/>
            <person name="Fang M."/>
            <person name="Ma L."/>
            <person name="Zhao Y."/>
            <person name="Jiang S."/>
        </authorList>
    </citation>
    <scope>NUCLEOTIDE SEQUENCE [LARGE SCALE GENOMIC DNA]</scope>
</reference>
<dbReference type="Proteomes" id="UP000327157">
    <property type="component" value="Chromosome 16"/>
</dbReference>
<feature type="domain" description="Reverse transcriptase" evidence="3">
    <location>
        <begin position="406"/>
        <end position="476"/>
    </location>
</feature>
<reference evidence="6 7" key="1">
    <citation type="submission" date="2019-09" db="EMBL/GenBank/DDBJ databases">
        <authorList>
            <person name="Ou C."/>
        </authorList>
    </citation>
    <scope>NUCLEOTIDE SEQUENCE [LARGE SCALE GENOMIC DNA]</scope>
    <source>
        <strain evidence="6">S2</strain>
        <tissue evidence="6">Leaf</tissue>
    </source>
</reference>
<evidence type="ECO:0000259" key="5">
    <source>
        <dbReference type="Pfam" id="PF24626"/>
    </source>
</evidence>
<evidence type="ECO:0000259" key="3">
    <source>
        <dbReference type="Pfam" id="PF00078"/>
    </source>
</evidence>
<organism evidence="6 7">
    <name type="scientific">Pyrus ussuriensis x Pyrus communis</name>
    <dbReference type="NCBI Taxonomy" id="2448454"/>
    <lineage>
        <taxon>Eukaryota</taxon>
        <taxon>Viridiplantae</taxon>
        <taxon>Streptophyta</taxon>
        <taxon>Embryophyta</taxon>
        <taxon>Tracheophyta</taxon>
        <taxon>Spermatophyta</taxon>
        <taxon>Magnoliopsida</taxon>
        <taxon>eudicotyledons</taxon>
        <taxon>Gunneridae</taxon>
        <taxon>Pentapetalae</taxon>
        <taxon>rosids</taxon>
        <taxon>fabids</taxon>
        <taxon>Rosales</taxon>
        <taxon>Rosaceae</taxon>
        <taxon>Amygdaloideae</taxon>
        <taxon>Maleae</taxon>
        <taxon>Pyrus</taxon>
    </lineage>
</organism>
<dbReference type="InterPro" id="IPR056924">
    <property type="entry name" value="SH3_Tf2-1"/>
</dbReference>
<evidence type="ECO:0000256" key="2">
    <source>
        <dbReference type="SAM" id="MobiDB-lite"/>
    </source>
</evidence>
<sequence length="836" mass="93832">MAQSPAAYLPAMAVTITTHPPVTRGHVAVHDRLYDGMRGDLRPTLRTGSMLVFRVGCEKGSITNPGFIVTIANFQAASSAKFTIPLNPSTLYDSPSFLKNNGIQVSNLEIMIADLKTELKNSQDMILLQLQSLAAKGSDGFCGESSEATPVNRNLQDGAHPNFGPNNGCQDFELRHDVKLLKPKDVLEAFAFAQQIDAKLSDLTARHKPLNPSPVLITQKPKTPAFGPWNPAEYSRPRPKYPRPNLEVQLREPKPNPNGTKPDPDLAQTQSDPKALANTWVVHGPARRRAWASILAGAWSTCASTGVDQNTKGDQQSQHLTKLQLQELHVPLEEFEVLFSTPSTLPPSRIHDHRIPLMEGSKPPNSKPYRYGPVQKTEIEKYVQEFLQADFIQVSNSPYSSPVILVRKKEGTWRMCMDYSGLNRITIKDKFSIPLIDELLDELFGAHYFSKLDLRVGYHQIRIHPDEVEKTAFRTHDGHYEFLEGVATDPTKLEPIVKWPIPNSIIALRGFLGLTWYYRKFIPQFGKIIGPLVALTKKDSFKWNDEATREFHTLKEAILSPQVLALPDFSKHLIIENDASGQGIGAVLQQGGKPIAFTSKALCPRNQALSAYEREMLAIIHAIQKWHSYLPLPIPSQVWTNISMDFIVGLPPYKGKTVIWVVVDRLSKCMVNQLQIVSSYEPGTTKVEFVDQCLQERIKMLSLLKSNLEVAQCRMKVQHDKKRKERTFEVGDWVCLRLVIYQYMSLASHSFHKLQPRFYGPFEVLAKVGLVAYKLKLPETSKLHPVFHVSCLNKHLGIQIQPTMPLPVITDSGVLQEVPVAILDRRLVKKGHAAAT</sequence>
<dbReference type="OrthoDB" id="1166716at2759"/>
<feature type="region of interest" description="Disordered" evidence="2">
    <location>
        <begin position="210"/>
        <end position="272"/>
    </location>
</feature>
<protein>
    <submittedName>
        <fullName evidence="6">Uncharacterized protein</fullName>
    </submittedName>
</protein>
<feature type="region of interest" description="Disordered" evidence="2">
    <location>
        <begin position="349"/>
        <end position="369"/>
    </location>
</feature>
<name>A0A5N5HI52_9ROSA</name>
<dbReference type="Gene3D" id="3.10.10.10">
    <property type="entry name" value="HIV Type 1 Reverse Transcriptase, subunit A, domain 1"/>
    <property type="match status" value="1"/>
</dbReference>
<dbReference type="InterPro" id="IPR043128">
    <property type="entry name" value="Rev_trsase/Diguanyl_cyclase"/>
</dbReference>
<dbReference type="Pfam" id="PF17919">
    <property type="entry name" value="RT_RNaseH_2"/>
    <property type="match status" value="1"/>
</dbReference>
<dbReference type="InterPro" id="IPR050951">
    <property type="entry name" value="Retrovirus_Pol_polyprotein"/>
</dbReference>
<dbReference type="AlphaFoldDB" id="A0A5N5HI52"/>
<dbReference type="PANTHER" id="PTHR37984">
    <property type="entry name" value="PROTEIN CBG26694"/>
    <property type="match status" value="1"/>
</dbReference>
<comment type="caution">
    <text evidence="6">The sequence shown here is derived from an EMBL/GenBank/DDBJ whole genome shotgun (WGS) entry which is preliminary data.</text>
</comment>
<dbReference type="SUPFAM" id="SSF56672">
    <property type="entry name" value="DNA/RNA polymerases"/>
    <property type="match status" value="1"/>
</dbReference>
<dbReference type="InterPro" id="IPR000477">
    <property type="entry name" value="RT_dom"/>
</dbReference>
<dbReference type="Pfam" id="PF00078">
    <property type="entry name" value="RVT_1"/>
    <property type="match status" value="1"/>
</dbReference>
<dbReference type="CDD" id="cd01647">
    <property type="entry name" value="RT_LTR"/>
    <property type="match status" value="1"/>
</dbReference>
<keyword evidence="1" id="KW-0511">Multifunctional enzyme</keyword>
<dbReference type="Gene3D" id="3.30.70.270">
    <property type="match status" value="2"/>
</dbReference>
<dbReference type="Pfam" id="PF24626">
    <property type="entry name" value="SH3_Tf2-1"/>
    <property type="match status" value="1"/>
</dbReference>
<dbReference type="InterPro" id="IPR041577">
    <property type="entry name" value="RT_RNaseH_2"/>
</dbReference>
<dbReference type="EMBL" id="SMOL01000160">
    <property type="protein sequence ID" value="KAB2625792.1"/>
    <property type="molecule type" value="Genomic_DNA"/>
</dbReference>
<gene>
    <name evidence="6" type="ORF">D8674_017452</name>
</gene>
<feature type="domain" description="Reverse transcriptase/retrotransposon-derived protein RNase H-like" evidence="4">
    <location>
        <begin position="543"/>
        <end position="630"/>
    </location>
</feature>
<proteinExistence type="predicted"/>
<evidence type="ECO:0000313" key="7">
    <source>
        <dbReference type="Proteomes" id="UP000327157"/>
    </source>
</evidence>
<dbReference type="PANTHER" id="PTHR37984:SF5">
    <property type="entry name" value="PROTEIN NYNRIN-LIKE"/>
    <property type="match status" value="1"/>
</dbReference>
<dbReference type="FunFam" id="3.30.70.270:FF:000020">
    <property type="entry name" value="Transposon Tf2-6 polyprotein-like Protein"/>
    <property type="match status" value="1"/>
</dbReference>
<dbReference type="InterPro" id="IPR043502">
    <property type="entry name" value="DNA/RNA_pol_sf"/>
</dbReference>
<evidence type="ECO:0000259" key="4">
    <source>
        <dbReference type="Pfam" id="PF17919"/>
    </source>
</evidence>
<evidence type="ECO:0000256" key="1">
    <source>
        <dbReference type="ARBA" id="ARBA00023268"/>
    </source>
</evidence>
<feature type="domain" description="Tf2-1-like SH3-like" evidence="5">
    <location>
        <begin position="731"/>
        <end position="795"/>
    </location>
</feature>
<dbReference type="GO" id="GO:0003824">
    <property type="term" value="F:catalytic activity"/>
    <property type="evidence" value="ECO:0007669"/>
    <property type="project" value="UniProtKB-KW"/>
</dbReference>
<reference evidence="6 7" key="3">
    <citation type="submission" date="2019-11" db="EMBL/GenBank/DDBJ databases">
        <title>A de novo genome assembly of a pear dwarfing rootstock.</title>
        <authorList>
            <person name="Wang F."/>
            <person name="Wang J."/>
            <person name="Li S."/>
            <person name="Zhang Y."/>
            <person name="Fang M."/>
            <person name="Ma L."/>
            <person name="Zhao Y."/>
            <person name="Jiang S."/>
        </authorList>
    </citation>
    <scope>NUCLEOTIDE SEQUENCE [LARGE SCALE GENOMIC DNA]</scope>
    <source>
        <strain evidence="6">S2</strain>
        <tissue evidence="6">Leaf</tissue>
    </source>
</reference>